<keyword evidence="5 7" id="KW-1133">Transmembrane helix</keyword>
<evidence type="ECO:0000259" key="8">
    <source>
        <dbReference type="PROSITE" id="PS50850"/>
    </source>
</evidence>
<dbReference type="GO" id="GO:0005886">
    <property type="term" value="C:plasma membrane"/>
    <property type="evidence" value="ECO:0007669"/>
    <property type="project" value="UniProtKB-SubCell"/>
</dbReference>
<evidence type="ECO:0000256" key="7">
    <source>
        <dbReference type="SAM" id="Phobius"/>
    </source>
</evidence>
<evidence type="ECO:0000313" key="10">
    <source>
        <dbReference type="Proteomes" id="UP000052013"/>
    </source>
</evidence>
<feature type="transmembrane region" description="Helical" evidence="7">
    <location>
        <begin position="12"/>
        <end position="35"/>
    </location>
</feature>
<keyword evidence="2" id="KW-0813">Transport</keyword>
<dbReference type="Gene3D" id="1.20.1250.20">
    <property type="entry name" value="MFS general substrate transporter like domains"/>
    <property type="match status" value="1"/>
</dbReference>
<comment type="caution">
    <text evidence="9">The sequence shown here is derived from an EMBL/GenBank/DDBJ whole genome shotgun (WGS) entry which is preliminary data.</text>
</comment>
<feature type="transmembrane region" description="Helical" evidence="7">
    <location>
        <begin position="309"/>
        <end position="336"/>
    </location>
</feature>
<proteinExistence type="predicted"/>
<evidence type="ECO:0000256" key="5">
    <source>
        <dbReference type="ARBA" id="ARBA00022989"/>
    </source>
</evidence>
<dbReference type="GO" id="GO:0022857">
    <property type="term" value="F:transmembrane transporter activity"/>
    <property type="evidence" value="ECO:0007669"/>
    <property type="project" value="InterPro"/>
</dbReference>
<dbReference type="PANTHER" id="PTHR23513:SF6">
    <property type="entry name" value="MAJOR FACILITATOR SUPERFAMILY ASSOCIATED DOMAIN-CONTAINING PROTEIN"/>
    <property type="match status" value="1"/>
</dbReference>
<reference evidence="9 10" key="1">
    <citation type="journal article" date="2015" name="Genome Announc.">
        <title>Expanding the biotechnology potential of lactobacilli through comparative genomics of 213 strains and associated genera.</title>
        <authorList>
            <person name="Sun Z."/>
            <person name="Harris H.M."/>
            <person name="McCann A."/>
            <person name="Guo C."/>
            <person name="Argimon S."/>
            <person name="Zhang W."/>
            <person name="Yang X."/>
            <person name="Jeffery I.B."/>
            <person name="Cooney J.C."/>
            <person name="Kagawa T.F."/>
            <person name="Liu W."/>
            <person name="Song Y."/>
            <person name="Salvetti E."/>
            <person name="Wrobel A."/>
            <person name="Rasinkangas P."/>
            <person name="Parkhill J."/>
            <person name="Rea M.C."/>
            <person name="O'Sullivan O."/>
            <person name="Ritari J."/>
            <person name="Douillard F.P."/>
            <person name="Paul Ross R."/>
            <person name="Yang R."/>
            <person name="Briner A.E."/>
            <person name="Felis G.E."/>
            <person name="de Vos W.M."/>
            <person name="Barrangou R."/>
            <person name="Klaenhammer T.R."/>
            <person name="Caufield P.W."/>
            <person name="Cui Y."/>
            <person name="Zhang H."/>
            <person name="O'Toole P.W."/>
        </authorList>
    </citation>
    <scope>NUCLEOTIDE SEQUENCE [LARGE SCALE GENOMIC DNA]</scope>
    <source>
        <strain evidence="9 10">DSM 14421</strain>
    </source>
</reference>
<feature type="transmembrane region" description="Helical" evidence="7">
    <location>
        <begin position="233"/>
        <end position="256"/>
    </location>
</feature>
<feature type="transmembrane region" description="Helical" evidence="7">
    <location>
        <begin position="170"/>
        <end position="189"/>
    </location>
</feature>
<name>A0A0R1S181_9LACO</name>
<dbReference type="Proteomes" id="UP000052013">
    <property type="component" value="Unassembled WGS sequence"/>
</dbReference>
<keyword evidence="6 7" id="KW-0472">Membrane</keyword>
<evidence type="ECO:0000256" key="6">
    <source>
        <dbReference type="ARBA" id="ARBA00023136"/>
    </source>
</evidence>
<evidence type="ECO:0000256" key="4">
    <source>
        <dbReference type="ARBA" id="ARBA00022692"/>
    </source>
</evidence>
<evidence type="ECO:0000256" key="2">
    <source>
        <dbReference type="ARBA" id="ARBA00022448"/>
    </source>
</evidence>
<feature type="transmembrane region" description="Helical" evidence="7">
    <location>
        <begin position="356"/>
        <end position="379"/>
    </location>
</feature>
<protein>
    <submittedName>
        <fullName evidence="9">Transportation permease, UpsA</fullName>
    </submittedName>
</protein>
<evidence type="ECO:0000313" key="9">
    <source>
        <dbReference type="EMBL" id="KRL62828.1"/>
    </source>
</evidence>
<comment type="subcellular location">
    <subcellularLocation>
        <location evidence="1">Cell membrane</location>
        <topology evidence="1">Multi-pass membrane protein</topology>
    </subcellularLocation>
</comment>
<feature type="transmembrane region" description="Helical" evidence="7">
    <location>
        <begin position="391"/>
        <end position="409"/>
    </location>
</feature>
<accession>A0A0R1S181</accession>
<sequence>MHSYLTNHGFRALVNAAIFNAIGSSLFNIVFIIYAGNLSFKTLAVSLVSFTNDIPSIIDVFSGYWADNVHHKYLGMIFSRISQFGLFVGLAGLIGLKRSLPIFIVLLTINMISDSLGLFADSLSLPLLGHLVANDELNNAIGLESGVTSTIQMAFQGVGATLIVWLNDNYSLVGFINAVTFLIAAVIVWQYRQTFMSIEPHLKVNQIAQKRKPMIASLLVTGKLIYSNKRLMAIVRFGFLINLYAAPADGLINLGILNNPVLWIGSFGNSVALVNISFSLGSILGAVYQNDFLARTRIMGLIILTNVAFVFLAVTFLAEISIVFIIMMALITGYLLGKLNPRTTALFVKVIPDDQLGAAMSFLGMLFMLGAPVGDVVFLTIANIGKQGTKYSWGLFAVCAGLTALAAILRHRFHVGSVDD</sequence>
<keyword evidence="4 7" id="KW-0812">Transmembrane</keyword>
<gene>
    <name evidence="9" type="ORF">FC85_GL001694</name>
</gene>
<evidence type="ECO:0000256" key="3">
    <source>
        <dbReference type="ARBA" id="ARBA00022475"/>
    </source>
</evidence>
<feature type="transmembrane region" description="Helical" evidence="7">
    <location>
        <begin position="262"/>
        <end position="288"/>
    </location>
</feature>
<feature type="transmembrane region" description="Helical" evidence="7">
    <location>
        <begin position="73"/>
        <end position="93"/>
    </location>
</feature>
<dbReference type="AlphaFoldDB" id="A0A0R1S181"/>
<dbReference type="PANTHER" id="PTHR23513">
    <property type="entry name" value="INTEGRAL MEMBRANE EFFLUX PROTEIN-RELATED"/>
    <property type="match status" value="1"/>
</dbReference>
<dbReference type="STRING" id="1423739.FC85_GL001694"/>
<dbReference type="RefSeq" id="WP_057866003.1">
    <property type="nucleotide sequence ID" value="NZ_AZEY01000105.1"/>
</dbReference>
<dbReference type="SUPFAM" id="SSF103473">
    <property type="entry name" value="MFS general substrate transporter"/>
    <property type="match status" value="1"/>
</dbReference>
<keyword evidence="3" id="KW-1003">Cell membrane</keyword>
<feature type="transmembrane region" description="Helical" evidence="7">
    <location>
        <begin position="100"/>
        <end position="120"/>
    </location>
</feature>
<organism evidence="9 10">
    <name type="scientific">Lentilactobacillus diolivorans DSM 14421</name>
    <dbReference type="NCBI Taxonomy" id="1423739"/>
    <lineage>
        <taxon>Bacteria</taxon>
        <taxon>Bacillati</taxon>
        <taxon>Bacillota</taxon>
        <taxon>Bacilli</taxon>
        <taxon>Lactobacillales</taxon>
        <taxon>Lactobacillaceae</taxon>
        <taxon>Lentilactobacillus</taxon>
    </lineage>
</organism>
<feature type="domain" description="Major facilitator superfamily (MFS) profile" evidence="8">
    <location>
        <begin position="231"/>
        <end position="420"/>
    </location>
</feature>
<evidence type="ECO:0000256" key="1">
    <source>
        <dbReference type="ARBA" id="ARBA00004651"/>
    </source>
</evidence>
<dbReference type="InterPro" id="IPR036259">
    <property type="entry name" value="MFS_trans_sf"/>
</dbReference>
<dbReference type="PATRIC" id="fig|1423739.3.peg.1775"/>
<dbReference type="EMBL" id="AZEY01000105">
    <property type="protein sequence ID" value="KRL62828.1"/>
    <property type="molecule type" value="Genomic_DNA"/>
</dbReference>
<dbReference type="PROSITE" id="PS50850">
    <property type="entry name" value="MFS"/>
    <property type="match status" value="1"/>
</dbReference>
<dbReference type="InterPro" id="IPR020846">
    <property type="entry name" value="MFS_dom"/>
</dbReference>